<feature type="transmembrane region" description="Helical" evidence="7">
    <location>
        <begin position="62"/>
        <end position="84"/>
    </location>
</feature>
<evidence type="ECO:0000256" key="3">
    <source>
        <dbReference type="ARBA" id="ARBA00022475"/>
    </source>
</evidence>
<evidence type="ECO:0000256" key="5">
    <source>
        <dbReference type="ARBA" id="ARBA00022989"/>
    </source>
</evidence>
<feature type="domain" description="YetF C-terminal" evidence="8">
    <location>
        <begin position="85"/>
        <end position="156"/>
    </location>
</feature>
<dbReference type="Pfam" id="PF20730">
    <property type="entry name" value="YetF_N"/>
    <property type="match status" value="1"/>
</dbReference>
<proteinExistence type="inferred from homology"/>
<evidence type="ECO:0000256" key="1">
    <source>
        <dbReference type="ARBA" id="ARBA00004651"/>
    </source>
</evidence>
<dbReference type="InterPro" id="IPR048454">
    <property type="entry name" value="YetF_N"/>
</dbReference>
<keyword evidence="11" id="KW-1185">Reference proteome</keyword>
<dbReference type="Gene3D" id="3.30.240.20">
    <property type="entry name" value="bsu07140 like domains"/>
    <property type="match status" value="1"/>
</dbReference>
<reference evidence="10" key="1">
    <citation type="submission" date="2022-11" db="EMBL/GenBank/DDBJ databases">
        <title>Alteromonas sp. nov., isolated from sea water of the Qingdao.</title>
        <authorList>
            <person name="Wang Q."/>
        </authorList>
    </citation>
    <scope>NUCLEOTIDE SEQUENCE</scope>
    <source>
        <strain evidence="10">ASW11-7</strain>
    </source>
</reference>
<evidence type="ECO:0000259" key="8">
    <source>
        <dbReference type="Pfam" id="PF04239"/>
    </source>
</evidence>
<name>A0ABT3P9W3_9ALTE</name>
<comment type="subcellular location">
    <subcellularLocation>
        <location evidence="1">Cell membrane</location>
        <topology evidence="1">Multi-pass membrane protein</topology>
    </subcellularLocation>
</comment>
<keyword evidence="6 7" id="KW-0472">Membrane</keyword>
<evidence type="ECO:0000313" key="10">
    <source>
        <dbReference type="EMBL" id="MCW8109567.1"/>
    </source>
</evidence>
<dbReference type="InterPro" id="IPR007353">
    <property type="entry name" value="DUF421"/>
</dbReference>
<feature type="transmembrane region" description="Helical" evidence="7">
    <location>
        <begin position="6"/>
        <end position="27"/>
    </location>
</feature>
<sequence>MEKSVSILEVVTATSLAYFVVVLLILIVGKRASAKLNNFDWIVTVAMGALLGTTALNRSVSIWEGATAICCLFVLQYVFTFLSVHSRVFRKYTQHAPSVLALNGELIDSALVRHRVTPAEVRCAIRQRGYCDEKDVDAVVLEACGELSVIKADDHSVNIEKRLRRDCSE</sequence>
<comment type="similarity">
    <text evidence="2">Belongs to the UPF0702 family.</text>
</comment>
<evidence type="ECO:0000313" key="11">
    <source>
        <dbReference type="Proteomes" id="UP001142810"/>
    </source>
</evidence>
<dbReference type="EMBL" id="JAPFRD010000011">
    <property type="protein sequence ID" value="MCW8109567.1"/>
    <property type="molecule type" value="Genomic_DNA"/>
</dbReference>
<feature type="domain" description="YetF-like N-terminal transmembrane" evidence="9">
    <location>
        <begin position="16"/>
        <end position="81"/>
    </location>
</feature>
<evidence type="ECO:0000259" key="9">
    <source>
        <dbReference type="Pfam" id="PF20730"/>
    </source>
</evidence>
<evidence type="ECO:0000256" key="2">
    <source>
        <dbReference type="ARBA" id="ARBA00006448"/>
    </source>
</evidence>
<keyword evidence="3" id="KW-1003">Cell membrane</keyword>
<dbReference type="PANTHER" id="PTHR34582:SF6">
    <property type="entry name" value="UPF0702 TRANSMEMBRANE PROTEIN YCAP"/>
    <property type="match status" value="1"/>
</dbReference>
<gene>
    <name evidence="10" type="ORF">OPS25_13745</name>
</gene>
<dbReference type="InterPro" id="IPR023090">
    <property type="entry name" value="UPF0702_alpha/beta_dom_sf"/>
</dbReference>
<dbReference type="PANTHER" id="PTHR34582">
    <property type="entry name" value="UPF0702 TRANSMEMBRANE PROTEIN YCAP"/>
    <property type="match status" value="1"/>
</dbReference>
<comment type="caution">
    <text evidence="10">The sequence shown here is derived from an EMBL/GenBank/DDBJ whole genome shotgun (WGS) entry which is preliminary data.</text>
</comment>
<evidence type="ECO:0000256" key="7">
    <source>
        <dbReference type="SAM" id="Phobius"/>
    </source>
</evidence>
<dbReference type="RefSeq" id="WP_265618351.1">
    <property type="nucleotide sequence ID" value="NZ_JAPFRD010000011.1"/>
</dbReference>
<dbReference type="Pfam" id="PF04239">
    <property type="entry name" value="DUF421"/>
    <property type="match status" value="1"/>
</dbReference>
<evidence type="ECO:0000256" key="6">
    <source>
        <dbReference type="ARBA" id="ARBA00023136"/>
    </source>
</evidence>
<accession>A0ABT3P9W3</accession>
<keyword evidence="5 7" id="KW-1133">Transmembrane helix</keyword>
<protein>
    <submittedName>
        <fullName evidence="10">DUF421 domain-containing protein</fullName>
    </submittedName>
</protein>
<evidence type="ECO:0000256" key="4">
    <source>
        <dbReference type="ARBA" id="ARBA00022692"/>
    </source>
</evidence>
<organism evidence="10 11">
    <name type="scientific">Alteromonas aquimaris</name>
    <dbReference type="NCBI Taxonomy" id="2998417"/>
    <lineage>
        <taxon>Bacteria</taxon>
        <taxon>Pseudomonadati</taxon>
        <taxon>Pseudomonadota</taxon>
        <taxon>Gammaproteobacteria</taxon>
        <taxon>Alteromonadales</taxon>
        <taxon>Alteromonadaceae</taxon>
        <taxon>Alteromonas/Salinimonas group</taxon>
        <taxon>Alteromonas</taxon>
    </lineage>
</organism>
<keyword evidence="4 7" id="KW-0812">Transmembrane</keyword>
<dbReference type="Proteomes" id="UP001142810">
    <property type="component" value="Unassembled WGS sequence"/>
</dbReference>